<reference evidence="2" key="1">
    <citation type="submission" date="2016-10" db="EMBL/GenBank/DDBJ databases">
        <authorList>
            <person name="Varghese N."/>
            <person name="Submissions S."/>
        </authorList>
    </citation>
    <scope>NUCLEOTIDE SEQUENCE [LARGE SCALE GENOMIC DNA]</scope>
    <source>
        <strain evidence="2">P18</strain>
    </source>
</reference>
<dbReference type="Proteomes" id="UP000182624">
    <property type="component" value="Unassembled WGS sequence"/>
</dbReference>
<proteinExistence type="predicted"/>
<protein>
    <submittedName>
        <fullName evidence="1">Uncharacterized protein</fullName>
    </submittedName>
</protein>
<sequence>MPMEQRHDKQTFIVKISNCQNGTWQGRVIWADENKMQHFRSALELLRLIDDATKAVSELQVKEVSAE</sequence>
<name>A0A1I5WF91_9FIRM</name>
<evidence type="ECO:0000313" key="1">
    <source>
        <dbReference type="EMBL" id="SFQ18297.1"/>
    </source>
</evidence>
<gene>
    <name evidence="1" type="ORF">SAMN04487928_12220</name>
</gene>
<accession>A0A1I5WF91</accession>
<organism evidence="1 2">
    <name type="scientific">Butyrivibrio proteoclasticus</name>
    <dbReference type="NCBI Taxonomy" id="43305"/>
    <lineage>
        <taxon>Bacteria</taxon>
        <taxon>Bacillati</taxon>
        <taxon>Bacillota</taxon>
        <taxon>Clostridia</taxon>
        <taxon>Lachnospirales</taxon>
        <taxon>Lachnospiraceae</taxon>
        <taxon>Butyrivibrio</taxon>
    </lineage>
</organism>
<keyword evidence="2" id="KW-1185">Reference proteome</keyword>
<dbReference type="EMBL" id="FOXO01000022">
    <property type="protein sequence ID" value="SFQ18297.1"/>
    <property type="molecule type" value="Genomic_DNA"/>
</dbReference>
<evidence type="ECO:0000313" key="2">
    <source>
        <dbReference type="Proteomes" id="UP000182624"/>
    </source>
</evidence>
<dbReference type="AlphaFoldDB" id="A0A1I5WF91"/>